<evidence type="ECO:0008006" key="3">
    <source>
        <dbReference type="Google" id="ProtNLM"/>
    </source>
</evidence>
<sequence>AMADWWSQLARFGMRSDMQFTEAIRSRQVGKITKWSKMAWWNNQLLGCGMRHCGKFYLVVCMYRPGGNDVGRSVYHVGAVCSDCPETCVDGLCN</sequence>
<evidence type="ECO:0000313" key="2">
    <source>
        <dbReference type="Proteomes" id="UP000230423"/>
    </source>
</evidence>
<name>A0A2G9TL71_TELCI</name>
<accession>A0A2G9TL71</accession>
<dbReference type="Proteomes" id="UP000230423">
    <property type="component" value="Unassembled WGS sequence"/>
</dbReference>
<dbReference type="OrthoDB" id="5790008at2759"/>
<dbReference type="InterPro" id="IPR035940">
    <property type="entry name" value="CAP_sf"/>
</dbReference>
<reference evidence="1 2" key="1">
    <citation type="submission" date="2015-09" db="EMBL/GenBank/DDBJ databases">
        <title>Draft genome of the parasitic nematode Teladorsagia circumcincta isolate WARC Sus (inbred).</title>
        <authorList>
            <person name="Mitreva M."/>
        </authorList>
    </citation>
    <scope>NUCLEOTIDE SEQUENCE [LARGE SCALE GENOMIC DNA]</scope>
    <source>
        <strain evidence="1 2">S</strain>
    </source>
</reference>
<dbReference type="EMBL" id="KZ360071">
    <property type="protein sequence ID" value="PIO58739.1"/>
    <property type="molecule type" value="Genomic_DNA"/>
</dbReference>
<dbReference type="AlphaFoldDB" id="A0A2G9TL71"/>
<evidence type="ECO:0000313" key="1">
    <source>
        <dbReference type="EMBL" id="PIO58739.1"/>
    </source>
</evidence>
<feature type="non-terminal residue" evidence="1">
    <location>
        <position position="1"/>
    </location>
</feature>
<gene>
    <name evidence="1" type="ORF">TELCIR_19819</name>
</gene>
<organism evidence="1 2">
    <name type="scientific">Teladorsagia circumcincta</name>
    <name type="common">Brown stomach worm</name>
    <name type="synonym">Ostertagia circumcincta</name>
    <dbReference type="NCBI Taxonomy" id="45464"/>
    <lineage>
        <taxon>Eukaryota</taxon>
        <taxon>Metazoa</taxon>
        <taxon>Ecdysozoa</taxon>
        <taxon>Nematoda</taxon>
        <taxon>Chromadorea</taxon>
        <taxon>Rhabditida</taxon>
        <taxon>Rhabditina</taxon>
        <taxon>Rhabditomorpha</taxon>
        <taxon>Strongyloidea</taxon>
        <taxon>Trichostrongylidae</taxon>
        <taxon>Teladorsagia</taxon>
    </lineage>
</organism>
<protein>
    <recommendedName>
        <fullName evidence="3">SCP domain-containing protein</fullName>
    </recommendedName>
</protein>
<dbReference type="SUPFAM" id="SSF55797">
    <property type="entry name" value="PR-1-like"/>
    <property type="match status" value="1"/>
</dbReference>
<dbReference type="Gene3D" id="3.40.33.10">
    <property type="entry name" value="CAP"/>
    <property type="match status" value="1"/>
</dbReference>
<keyword evidence="2" id="KW-1185">Reference proteome</keyword>
<proteinExistence type="predicted"/>